<comment type="caution">
    <text evidence="8">The sequence shown here is derived from an EMBL/GenBank/DDBJ whole genome shotgun (WGS) entry which is preliminary data.</text>
</comment>
<name>A0AA36DX66_CYLNA</name>
<keyword evidence="6" id="KW-0868">Chloride</keyword>
<dbReference type="AlphaFoldDB" id="A0AA36DX66"/>
<evidence type="ECO:0000256" key="3">
    <source>
        <dbReference type="ARBA" id="ARBA00022989"/>
    </source>
</evidence>
<accession>A0AA36DX66</accession>
<comment type="function">
    <text evidence="6">Forms chloride channels.</text>
</comment>
<evidence type="ECO:0000256" key="1">
    <source>
        <dbReference type="ARBA" id="ARBA00004370"/>
    </source>
</evidence>
<dbReference type="Proteomes" id="UP001176961">
    <property type="component" value="Unassembled WGS sequence"/>
</dbReference>
<evidence type="ECO:0000256" key="7">
    <source>
        <dbReference type="SAM" id="MobiDB-lite"/>
    </source>
</evidence>
<proteinExistence type="inferred from homology"/>
<feature type="compositionally biased region" description="Basic residues" evidence="7">
    <location>
        <begin position="468"/>
        <end position="478"/>
    </location>
</feature>
<dbReference type="InterPro" id="IPR000615">
    <property type="entry name" value="Bestrophin"/>
</dbReference>
<keyword evidence="9" id="KW-1185">Reference proteome</keyword>
<dbReference type="PANTHER" id="PTHR10736">
    <property type="entry name" value="BESTROPHIN"/>
    <property type="match status" value="1"/>
</dbReference>
<keyword evidence="6" id="KW-1003">Cell membrane</keyword>
<feature type="compositionally biased region" description="Polar residues" evidence="7">
    <location>
        <begin position="443"/>
        <end position="454"/>
    </location>
</feature>
<reference evidence="8" key="1">
    <citation type="submission" date="2023-07" db="EMBL/GenBank/DDBJ databases">
        <authorList>
            <consortium name="CYATHOMIX"/>
        </authorList>
    </citation>
    <scope>NUCLEOTIDE SEQUENCE</scope>
    <source>
        <strain evidence="8">N/A</strain>
    </source>
</reference>
<evidence type="ECO:0000313" key="8">
    <source>
        <dbReference type="EMBL" id="CAJ0593764.1"/>
    </source>
</evidence>
<evidence type="ECO:0000256" key="6">
    <source>
        <dbReference type="RuleBase" id="RU363126"/>
    </source>
</evidence>
<keyword evidence="2 6" id="KW-0812">Transmembrane</keyword>
<gene>
    <name evidence="8" type="ORF">CYNAS_LOCUS5747</name>
</gene>
<evidence type="ECO:0000313" key="9">
    <source>
        <dbReference type="Proteomes" id="UP001176961"/>
    </source>
</evidence>
<keyword evidence="6" id="KW-0869">Chloride channel</keyword>
<organism evidence="8 9">
    <name type="scientific">Cylicocyclus nassatus</name>
    <name type="common">Nematode worm</name>
    <dbReference type="NCBI Taxonomy" id="53992"/>
    <lineage>
        <taxon>Eukaryota</taxon>
        <taxon>Metazoa</taxon>
        <taxon>Ecdysozoa</taxon>
        <taxon>Nematoda</taxon>
        <taxon>Chromadorea</taxon>
        <taxon>Rhabditida</taxon>
        <taxon>Rhabditina</taxon>
        <taxon>Rhabditomorpha</taxon>
        <taxon>Strongyloidea</taxon>
        <taxon>Strongylidae</taxon>
        <taxon>Cylicocyclus</taxon>
    </lineage>
</organism>
<keyword evidence="3 6" id="KW-1133">Transmembrane helix</keyword>
<keyword evidence="4 6" id="KW-0472">Membrane</keyword>
<dbReference type="GO" id="GO:0005254">
    <property type="term" value="F:chloride channel activity"/>
    <property type="evidence" value="ECO:0007669"/>
    <property type="project" value="UniProtKB-KW"/>
</dbReference>
<keyword evidence="6" id="KW-0407">Ion channel</keyword>
<evidence type="ECO:0000256" key="4">
    <source>
        <dbReference type="ARBA" id="ARBA00023136"/>
    </source>
</evidence>
<evidence type="ECO:0000256" key="5">
    <source>
        <dbReference type="ARBA" id="ARBA00034769"/>
    </source>
</evidence>
<keyword evidence="6" id="KW-0813">Transport</keyword>
<dbReference type="Pfam" id="PF01062">
    <property type="entry name" value="Bestrophin"/>
    <property type="match status" value="1"/>
</dbReference>
<feature type="compositionally biased region" description="Polar residues" evidence="7">
    <location>
        <begin position="533"/>
        <end position="549"/>
    </location>
</feature>
<comment type="caution">
    <text evidence="6">Lacks conserved residue(s) required for the propagation of feature annotation.</text>
</comment>
<dbReference type="GO" id="GO:0034707">
    <property type="term" value="C:chloride channel complex"/>
    <property type="evidence" value="ECO:0007669"/>
    <property type="project" value="UniProtKB-KW"/>
</dbReference>
<sequence>MTVNYMQAAATARGGSFIKLLFRWRGSVWKLVWKELTIFLFVYFNMSVLYRFFLKGNVLGTTFELIVRHCRSLFSQTEPVISFAMGFYVAQIADRWWRIFMTIPWPDSFGLHLCGLLRSRTGEKYTEADRTVRRTVMRYVILTYVLVFRDISERLRRRFPTYNHLVPALMTEVEKTKLENEDIKRAYWLPIEWAIQHLRKCYYRGQLEEYHFSTLCGTVLRYREMMHSILSFDWINVPLVYTQVVHICICAYFSIKCFSNQPIYEEGEKTWINDFVIPLYAIFEFVFFVGWLKVAQVMLNPFGMDEDDFEIDGLVERNLQVGYSYVDTMFDRLPPLVYVDVTTLPHTKASMALLPKATPMVGSVAHVHVPRAEQRIISKEDLEKIRKLLGPTFGSRYASRRSDMGSLAEDVPQLAVGSREMLLPKTDVKPQVTQVEDSREMTRQSVSKNYTAKTPENLLKPAASAAKSTRKKSSKRKALSSIQQKEFELDQTQNTSESKPPSTPNKIITIQMQRTQDSTREKAERAMKKLKSAPTSAVSSTKTQKSKGTLETARTPYSTLSKRISFGQFSREARAYSVDKTLTGLPATVKSKKYHVSRYLEDFVLVLNGESHIC</sequence>
<dbReference type="EMBL" id="CATQJL010000112">
    <property type="protein sequence ID" value="CAJ0593764.1"/>
    <property type="molecule type" value="Genomic_DNA"/>
</dbReference>
<feature type="compositionally biased region" description="Basic and acidic residues" evidence="7">
    <location>
        <begin position="517"/>
        <end position="527"/>
    </location>
</feature>
<feature type="region of interest" description="Disordered" evidence="7">
    <location>
        <begin position="429"/>
        <end position="551"/>
    </location>
</feature>
<protein>
    <recommendedName>
        <fullName evidence="6">Bestrophin homolog</fullName>
    </recommendedName>
</protein>
<dbReference type="PANTHER" id="PTHR10736:SF0">
    <property type="entry name" value="BESTROPHIN HOMOLOG"/>
    <property type="match status" value="1"/>
</dbReference>
<feature type="compositionally biased region" description="Polar residues" evidence="7">
    <location>
        <begin position="490"/>
        <end position="516"/>
    </location>
</feature>
<comment type="subcellular location">
    <subcellularLocation>
        <location evidence="6">Cell membrane</location>
        <topology evidence="6">Multi-pass membrane protein</topology>
    </subcellularLocation>
    <subcellularLocation>
        <location evidence="1">Membrane</location>
    </subcellularLocation>
</comment>
<evidence type="ECO:0000256" key="2">
    <source>
        <dbReference type="ARBA" id="ARBA00022692"/>
    </source>
</evidence>
<keyword evidence="6" id="KW-0406">Ion transport</keyword>
<dbReference type="InterPro" id="IPR021134">
    <property type="entry name" value="Bestrophin-like"/>
</dbReference>
<dbReference type="GO" id="GO:0005886">
    <property type="term" value="C:plasma membrane"/>
    <property type="evidence" value="ECO:0007669"/>
    <property type="project" value="UniProtKB-SubCell"/>
</dbReference>
<comment type="similarity">
    <text evidence="5 6">Belongs to the anion channel-forming bestrophin (TC 1.A.46) family. Calcium-sensitive chloride channel subfamily.</text>
</comment>
<feature type="transmembrane region" description="Helical" evidence="6">
    <location>
        <begin position="31"/>
        <end position="53"/>
    </location>
</feature>